<keyword evidence="2" id="KW-1185">Reference proteome</keyword>
<reference evidence="1 2" key="1">
    <citation type="submission" date="2018-04" db="EMBL/GenBank/DDBJ databases">
        <title>Genomic Encyclopedia of Type Strains, Phase III (KMG-III): the genomes of soil and plant-associated and newly described type strains.</title>
        <authorList>
            <person name="Whitman W."/>
        </authorList>
    </citation>
    <scope>NUCLEOTIDE SEQUENCE [LARGE SCALE GENOMIC DNA]</scope>
    <source>
        <strain evidence="1 2">KA25</strain>
    </source>
</reference>
<protein>
    <submittedName>
        <fullName evidence="1">Uncharacterized protein</fullName>
    </submittedName>
</protein>
<proteinExistence type="predicted"/>
<comment type="caution">
    <text evidence="1">The sequence shown here is derived from an EMBL/GenBank/DDBJ whole genome shotgun (WGS) entry which is preliminary data.</text>
</comment>
<evidence type="ECO:0000313" key="1">
    <source>
        <dbReference type="EMBL" id="PTR07662.1"/>
    </source>
</evidence>
<dbReference type="EMBL" id="QAOT01000039">
    <property type="protein sequence ID" value="PTR07662.1"/>
    <property type="molecule type" value="Genomic_DNA"/>
</dbReference>
<sequence length="39" mass="4428">MMDLHGGTFDPDDAGIDRILDNFERLAKKWAPKVTSRPL</sequence>
<dbReference type="Proteomes" id="UP000244060">
    <property type="component" value="Unassembled WGS sequence"/>
</dbReference>
<accession>A0A2T5JLG4</accession>
<gene>
    <name evidence="1" type="ORF">C8J28_13915</name>
</gene>
<name>A0A2T5JLG4_9RHOB</name>
<evidence type="ECO:0000313" key="2">
    <source>
        <dbReference type="Proteomes" id="UP000244060"/>
    </source>
</evidence>
<organism evidence="1 2">
    <name type="scientific">Cereibacter azotoformans</name>
    <dbReference type="NCBI Taxonomy" id="43057"/>
    <lineage>
        <taxon>Bacteria</taxon>
        <taxon>Pseudomonadati</taxon>
        <taxon>Pseudomonadota</taxon>
        <taxon>Alphaproteobacteria</taxon>
        <taxon>Rhodobacterales</taxon>
        <taxon>Paracoccaceae</taxon>
        <taxon>Cereibacter</taxon>
    </lineage>
</organism>
<dbReference type="AlphaFoldDB" id="A0A2T5JLG4"/>